<evidence type="ECO:0000256" key="1">
    <source>
        <dbReference type="SAM" id="MobiDB-lite"/>
    </source>
</evidence>
<proteinExistence type="predicted"/>
<dbReference type="InterPro" id="IPR003029">
    <property type="entry name" value="S1_domain"/>
</dbReference>
<dbReference type="Pfam" id="PF21191">
    <property type="entry name" value="CvfB_1st"/>
    <property type="match status" value="1"/>
</dbReference>
<dbReference type="InterPro" id="IPR048587">
    <property type="entry name" value="CvfB_S1_3rd"/>
</dbReference>
<gene>
    <name evidence="3" type="ORF">EEL30_09790</name>
</gene>
<dbReference type="Gene3D" id="1.10.10.10">
    <property type="entry name" value="Winged helix-like DNA-binding domain superfamily/Winged helix DNA-binding domain"/>
    <property type="match status" value="1"/>
</dbReference>
<protein>
    <submittedName>
        <fullName evidence="3">DNA-binding protein</fullName>
    </submittedName>
</protein>
<feature type="domain" description="S1 motif" evidence="2">
    <location>
        <begin position="64"/>
        <end position="124"/>
    </location>
</feature>
<evidence type="ECO:0000313" key="4">
    <source>
        <dbReference type="Proteomes" id="UP000319432"/>
    </source>
</evidence>
<dbReference type="InterPro" id="IPR048588">
    <property type="entry name" value="CvfB_S1_2nd"/>
</dbReference>
<dbReference type="EMBL" id="CP033464">
    <property type="protein sequence ID" value="QDX92586.1"/>
    <property type="molecule type" value="Genomic_DNA"/>
</dbReference>
<dbReference type="Pfam" id="PF21543">
    <property type="entry name" value="CvfB_2nd"/>
    <property type="match status" value="1"/>
</dbReference>
<dbReference type="InterPro" id="IPR036388">
    <property type="entry name" value="WH-like_DNA-bd_sf"/>
</dbReference>
<dbReference type="Gene3D" id="2.40.50.140">
    <property type="entry name" value="Nucleic acid-binding proteins"/>
    <property type="match status" value="2"/>
</dbReference>
<feature type="domain" description="S1 motif" evidence="2">
    <location>
        <begin position="211"/>
        <end position="273"/>
    </location>
</feature>
<dbReference type="PANTHER" id="PTHR37296:SF1">
    <property type="entry name" value="CONSERVED VIRULENCE FACTOR B"/>
    <property type="match status" value="1"/>
</dbReference>
<dbReference type="InterPro" id="IPR040764">
    <property type="entry name" value="CvfB_WH"/>
</dbReference>
<dbReference type="GO" id="GO:0003677">
    <property type="term" value="F:DNA binding"/>
    <property type="evidence" value="ECO:0007669"/>
    <property type="project" value="UniProtKB-KW"/>
</dbReference>
<dbReference type="OrthoDB" id="9801597at2"/>
<dbReference type="PANTHER" id="PTHR37296">
    <property type="entry name" value="CONSERVED VIRULENCE FACTOR B"/>
    <property type="match status" value="1"/>
</dbReference>
<dbReference type="SMART" id="SM00316">
    <property type="entry name" value="S1"/>
    <property type="match status" value="2"/>
</dbReference>
<name>A0A518V6G7_BRELA</name>
<dbReference type="Pfam" id="PF13509">
    <property type="entry name" value="S1_2"/>
    <property type="match status" value="1"/>
</dbReference>
<organism evidence="3 4">
    <name type="scientific">Brevibacillus laterosporus</name>
    <name type="common">Bacillus laterosporus</name>
    <dbReference type="NCBI Taxonomy" id="1465"/>
    <lineage>
        <taxon>Bacteria</taxon>
        <taxon>Bacillati</taxon>
        <taxon>Bacillota</taxon>
        <taxon>Bacilli</taxon>
        <taxon>Bacillales</taxon>
        <taxon>Paenibacillaceae</taxon>
        <taxon>Brevibacillus</taxon>
    </lineage>
</organism>
<reference evidence="3 4" key="1">
    <citation type="submission" date="2018-11" db="EMBL/GenBank/DDBJ databases">
        <title>Phylogenetic determinants of toxin gene distribution in genomes of Brevibacillus laterosporus.</title>
        <authorList>
            <person name="Glare T.R."/>
            <person name="Durrant A."/>
            <person name="Berry C."/>
            <person name="Palma L."/>
            <person name="Ormskirk M."/>
            <person name="Cox M.O."/>
        </authorList>
    </citation>
    <scope>NUCLEOTIDE SEQUENCE [LARGE SCALE GENOMIC DNA]</scope>
    <source>
        <strain evidence="3 4">1821L</strain>
    </source>
</reference>
<evidence type="ECO:0000313" key="3">
    <source>
        <dbReference type="EMBL" id="QDX92586.1"/>
    </source>
</evidence>
<keyword evidence="3" id="KW-0238">DNA-binding</keyword>
<feature type="compositionally biased region" description="Low complexity" evidence="1">
    <location>
        <begin position="28"/>
        <end position="37"/>
    </location>
</feature>
<feature type="region of interest" description="Disordered" evidence="1">
    <location>
        <begin position="1"/>
        <end position="53"/>
    </location>
</feature>
<accession>A0A518V6G7</accession>
<dbReference type="Pfam" id="PF17783">
    <property type="entry name" value="WHD_CvfB"/>
    <property type="match status" value="1"/>
</dbReference>
<evidence type="ECO:0000259" key="2">
    <source>
        <dbReference type="SMART" id="SM00316"/>
    </source>
</evidence>
<dbReference type="Proteomes" id="UP000319432">
    <property type="component" value="Chromosome"/>
</dbReference>
<dbReference type="InterPro" id="IPR012340">
    <property type="entry name" value="NA-bd_OB-fold"/>
</dbReference>
<keyword evidence="4" id="KW-1185">Reference proteome</keyword>
<sequence length="359" mass="40983">MRDKRQFGNRDGQGRGGRGGRSGGGSGYSQQGSRFGSSRGGYRGDSRGANFSEKTLPAQSTKYKAGMIVSLPVSRVEEYGYFLTDGEVDILLHQNEATDQLESGDTVKVFLYHDHENRLAATMQMPLVREGEYQWLDVVDVSTRVGVFLHNGIQKDLLVFKDDLPKEWEEWPQVGDQLLVTLKRDKRGRLLGLPASEDIIWDLSRNASSEMKNKWVEGIVYRVFMEGVFVFTDDKHILFIHQDEMTETLRMGQRVRARISFVRDDGRLNGSMLERKEVRYGIDAEVLLSVLKERGAMPYTDKSTPEEIKDRFQMSKASFKRAMGKLIKEGLVEQSDGWTHLNKEAYMSYQKELEENLEA</sequence>
<feature type="compositionally biased region" description="Gly residues" evidence="1">
    <location>
        <begin position="14"/>
        <end position="27"/>
    </location>
</feature>
<dbReference type="InterPro" id="IPR014464">
    <property type="entry name" value="CvfB_fam"/>
</dbReference>
<dbReference type="AlphaFoldDB" id="A0A518V6G7"/>
<dbReference type="InterPro" id="IPR039566">
    <property type="entry name" value="CvfB_S1_st"/>
</dbReference>